<dbReference type="SUPFAM" id="SSF48264">
    <property type="entry name" value="Cytochrome P450"/>
    <property type="match status" value="1"/>
</dbReference>
<dbReference type="Pfam" id="PF00067">
    <property type="entry name" value="p450"/>
    <property type="match status" value="1"/>
</dbReference>
<proteinExistence type="inferred from homology"/>
<dbReference type="GO" id="GO:0004497">
    <property type="term" value="F:monooxygenase activity"/>
    <property type="evidence" value="ECO:0007669"/>
    <property type="project" value="UniProtKB-KW"/>
</dbReference>
<dbReference type="InterPro" id="IPR002397">
    <property type="entry name" value="Cyt_P450_B"/>
</dbReference>
<evidence type="ECO:0000256" key="5">
    <source>
        <dbReference type="ARBA" id="ARBA00023004"/>
    </source>
</evidence>
<dbReference type="KEGG" id="mnv:MNVI_41970"/>
<evidence type="ECO:0000256" key="6">
    <source>
        <dbReference type="ARBA" id="ARBA00023033"/>
    </source>
</evidence>
<keyword evidence="3" id="KW-0479">Metal-binding</keyword>
<dbReference type="InterPro" id="IPR001128">
    <property type="entry name" value="Cyt_P450"/>
</dbReference>
<sequence>MVAAVLSAGIAIEKFPIGLAATLRELEEDPHPLLARLRAAEPVTWLEAVGGWLITRYDLAVRVLRDPATFTVDDPRFSTARVVGPSMLSFDGAAHGRHRDAFARPFHPARVRERFTPFIEAQTDRLIAAMEPTGRAELRRQFAGPLAVAVVTEALGLPGVDTDAVLSWYAAIVAAVSDATGGRPVNAAGAEAFGRLRSVVLTSFDDPRSLLAEAARTPDGLGPDEVASNAVVLMFGGVDTTEGMILNAVRHLLADSEALAAVRAQSDLLPNGIEESIRLEPAAASVDRYATCDVELEDAHIQRGDLVVVSLAGANRDPSVFAEPDRFDVYRANARLNLAFAQGAHFCLGAQLARTETTIAVARLLDRLPGLRLADEQPNSPRGLVFRKPPLLHVRWASKF</sequence>
<evidence type="ECO:0000313" key="8">
    <source>
        <dbReference type="Proteomes" id="UP000466894"/>
    </source>
</evidence>
<keyword evidence="2" id="KW-0349">Heme</keyword>
<keyword evidence="5" id="KW-0408">Iron</keyword>
<dbReference type="GO" id="GO:0020037">
    <property type="term" value="F:heme binding"/>
    <property type="evidence" value="ECO:0007669"/>
    <property type="project" value="InterPro"/>
</dbReference>
<reference evidence="7 8" key="1">
    <citation type="journal article" date="2019" name="Emerg. Microbes Infect.">
        <title>Comprehensive subspecies identification of 175 nontuberculous mycobacteria species based on 7547 genomic profiles.</title>
        <authorList>
            <person name="Matsumoto Y."/>
            <person name="Kinjo T."/>
            <person name="Motooka D."/>
            <person name="Nabeya D."/>
            <person name="Jung N."/>
            <person name="Uechi K."/>
            <person name="Horii T."/>
            <person name="Iida T."/>
            <person name="Fujita J."/>
            <person name="Nakamura S."/>
        </authorList>
    </citation>
    <scope>NUCLEOTIDE SEQUENCE [LARGE SCALE GENOMIC DNA]</scope>
    <source>
        <strain evidence="7 8">JCM 16367</strain>
    </source>
</reference>
<keyword evidence="6" id="KW-0503">Monooxygenase</keyword>
<evidence type="ECO:0000256" key="1">
    <source>
        <dbReference type="ARBA" id="ARBA00010617"/>
    </source>
</evidence>
<gene>
    <name evidence="7" type="ORF">MNVI_41970</name>
</gene>
<evidence type="ECO:0000256" key="3">
    <source>
        <dbReference type="ARBA" id="ARBA00022723"/>
    </source>
</evidence>
<protein>
    <submittedName>
        <fullName evidence="7">Cytochrome P450</fullName>
    </submittedName>
</protein>
<dbReference type="Proteomes" id="UP000466894">
    <property type="component" value="Chromosome"/>
</dbReference>
<name>A0A7I7PK20_9MYCO</name>
<organism evidence="7 8">
    <name type="scientific">Mycobacterium noviomagense</name>
    <dbReference type="NCBI Taxonomy" id="459858"/>
    <lineage>
        <taxon>Bacteria</taxon>
        <taxon>Bacillati</taxon>
        <taxon>Actinomycetota</taxon>
        <taxon>Actinomycetes</taxon>
        <taxon>Mycobacteriales</taxon>
        <taxon>Mycobacteriaceae</taxon>
        <taxon>Mycobacterium</taxon>
    </lineage>
</organism>
<dbReference type="PRINTS" id="PR00359">
    <property type="entry name" value="BP450"/>
</dbReference>
<comment type="similarity">
    <text evidence="1">Belongs to the cytochrome P450 family.</text>
</comment>
<dbReference type="Gene3D" id="1.10.630.10">
    <property type="entry name" value="Cytochrome P450"/>
    <property type="match status" value="1"/>
</dbReference>
<evidence type="ECO:0000256" key="4">
    <source>
        <dbReference type="ARBA" id="ARBA00023002"/>
    </source>
</evidence>
<keyword evidence="4" id="KW-0560">Oxidoreductase</keyword>
<dbReference type="AlphaFoldDB" id="A0A7I7PK20"/>
<dbReference type="PANTHER" id="PTHR46696">
    <property type="entry name" value="P450, PUTATIVE (EUROFUNG)-RELATED"/>
    <property type="match status" value="1"/>
</dbReference>
<evidence type="ECO:0000313" key="7">
    <source>
        <dbReference type="EMBL" id="BBY08879.1"/>
    </source>
</evidence>
<dbReference type="GO" id="GO:0016705">
    <property type="term" value="F:oxidoreductase activity, acting on paired donors, with incorporation or reduction of molecular oxygen"/>
    <property type="evidence" value="ECO:0007669"/>
    <property type="project" value="InterPro"/>
</dbReference>
<evidence type="ECO:0000256" key="2">
    <source>
        <dbReference type="ARBA" id="ARBA00022617"/>
    </source>
</evidence>
<dbReference type="EMBL" id="AP022583">
    <property type="protein sequence ID" value="BBY08879.1"/>
    <property type="molecule type" value="Genomic_DNA"/>
</dbReference>
<dbReference type="PANTHER" id="PTHR46696:SF3">
    <property type="entry name" value="PULCHERRIMINIC ACID SYNTHASE"/>
    <property type="match status" value="1"/>
</dbReference>
<dbReference type="InterPro" id="IPR036396">
    <property type="entry name" value="Cyt_P450_sf"/>
</dbReference>
<dbReference type="GO" id="GO:0005506">
    <property type="term" value="F:iron ion binding"/>
    <property type="evidence" value="ECO:0007669"/>
    <property type="project" value="InterPro"/>
</dbReference>
<accession>A0A7I7PK20</accession>